<dbReference type="AlphaFoldDB" id="A0A5B7H8D9"/>
<organism evidence="1 2">
    <name type="scientific">Portunus trituberculatus</name>
    <name type="common">Swimming crab</name>
    <name type="synonym">Neptunus trituberculatus</name>
    <dbReference type="NCBI Taxonomy" id="210409"/>
    <lineage>
        <taxon>Eukaryota</taxon>
        <taxon>Metazoa</taxon>
        <taxon>Ecdysozoa</taxon>
        <taxon>Arthropoda</taxon>
        <taxon>Crustacea</taxon>
        <taxon>Multicrustacea</taxon>
        <taxon>Malacostraca</taxon>
        <taxon>Eumalacostraca</taxon>
        <taxon>Eucarida</taxon>
        <taxon>Decapoda</taxon>
        <taxon>Pleocyemata</taxon>
        <taxon>Brachyura</taxon>
        <taxon>Eubrachyura</taxon>
        <taxon>Portunoidea</taxon>
        <taxon>Portunidae</taxon>
        <taxon>Portuninae</taxon>
        <taxon>Portunus</taxon>
    </lineage>
</organism>
<reference evidence="1 2" key="1">
    <citation type="submission" date="2019-05" db="EMBL/GenBank/DDBJ databases">
        <title>Another draft genome of Portunus trituberculatus and its Hox gene families provides insights of decapod evolution.</title>
        <authorList>
            <person name="Jeong J.-H."/>
            <person name="Song I."/>
            <person name="Kim S."/>
            <person name="Choi T."/>
            <person name="Kim D."/>
            <person name="Ryu S."/>
            <person name="Kim W."/>
        </authorList>
    </citation>
    <scope>NUCLEOTIDE SEQUENCE [LARGE SCALE GENOMIC DNA]</scope>
    <source>
        <tissue evidence="1">Muscle</tissue>
    </source>
</reference>
<gene>
    <name evidence="1" type="ORF">E2C01_063132</name>
</gene>
<proteinExistence type="predicted"/>
<comment type="caution">
    <text evidence="1">The sequence shown here is derived from an EMBL/GenBank/DDBJ whole genome shotgun (WGS) entry which is preliminary data.</text>
</comment>
<protein>
    <submittedName>
        <fullName evidence="1">Uncharacterized protein</fullName>
    </submittedName>
</protein>
<dbReference type="Proteomes" id="UP000324222">
    <property type="component" value="Unassembled WGS sequence"/>
</dbReference>
<evidence type="ECO:0000313" key="2">
    <source>
        <dbReference type="Proteomes" id="UP000324222"/>
    </source>
</evidence>
<sequence>MLTKHGPPPPPPSRRWEHNDCHFACASNPIKENRTKLTSGKKTTRHRHYFGNTLRALLGINQNYGYEAMFWIHNQNTLVMKRFFM</sequence>
<accession>A0A5B7H8D9</accession>
<evidence type="ECO:0000313" key="1">
    <source>
        <dbReference type="EMBL" id="MPC68921.1"/>
    </source>
</evidence>
<keyword evidence="2" id="KW-1185">Reference proteome</keyword>
<name>A0A5B7H8D9_PORTR</name>
<dbReference type="EMBL" id="VSRR010028614">
    <property type="protein sequence ID" value="MPC68921.1"/>
    <property type="molecule type" value="Genomic_DNA"/>
</dbReference>